<organism evidence="8 9">
    <name type="scientific">Trichomonascus ciferrii</name>
    <dbReference type="NCBI Taxonomy" id="44093"/>
    <lineage>
        <taxon>Eukaryota</taxon>
        <taxon>Fungi</taxon>
        <taxon>Dikarya</taxon>
        <taxon>Ascomycota</taxon>
        <taxon>Saccharomycotina</taxon>
        <taxon>Dipodascomycetes</taxon>
        <taxon>Dipodascales</taxon>
        <taxon>Trichomonascaceae</taxon>
        <taxon>Trichomonascus</taxon>
        <taxon>Trichomonascus ciferrii complex</taxon>
    </lineage>
</organism>
<feature type="transmembrane region" description="Helical" evidence="6">
    <location>
        <begin position="146"/>
        <end position="167"/>
    </location>
</feature>
<dbReference type="PANTHER" id="PTHR43341">
    <property type="entry name" value="AMINO ACID PERMEASE"/>
    <property type="match status" value="1"/>
</dbReference>
<feature type="transmembrane region" description="Helical" evidence="6">
    <location>
        <begin position="70"/>
        <end position="89"/>
    </location>
</feature>
<evidence type="ECO:0000313" key="8">
    <source>
        <dbReference type="EMBL" id="KAA8912664.1"/>
    </source>
</evidence>
<feature type="transmembrane region" description="Helical" evidence="6">
    <location>
        <begin position="179"/>
        <end position="202"/>
    </location>
</feature>
<feature type="transmembrane region" description="Helical" evidence="6">
    <location>
        <begin position="314"/>
        <end position="339"/>
    </location>
</feature>
<dbReference type="PANTHER" id="PTHR43341:SF3">
    <property type="entry name" value="AMINO-ACID PERMEASE PB1C11.02-RELATED"/>
    <property type="match status" value="1"/>
</dbReference>
<accession>A0A642V398</accession>
<evidence type="ECO:0000256" key="6">
    <source>
        <dbReference type="SAM" id="Phobius"/>
    </source>
</evidence>
<dbReference type="GO" id="GO:0015171">
    <property type="term" value="F:amino acid transmembrane transporter activity"/>
    <property type="evidence" value="ECO:0007669"/>
    <property type="project" value="TreeGrafter"/>
</dbReference>
<gene>
    <name evidence="8" type="ORF">TRICI_003382</name>
</gene>
<evidence type="ECO:0000256" key="5">
    <source>
        <dbReference type="ARBA" id="ARBA00023136"/>
    </source>
</evidence>
<dbReference type="AlphaFoldDB" id="A0A642V398"/>
<keyword evidence="4 6" id="KW-1133">Transmembrane helix</keyword>
<evidence type="ECO:0000256" key="1">
    <source>
        <dbReference type="ARBA" id="ARBA00004141"/>
    </source>
</evidence>
<evidence type="ECO:0000256" key="2">
    <source>
        <dbReference type="ARBA" id="ARBA00022448"/>
    </source>
</evidence>
<feature type="transmembrane region" description="Helical" evidence="6">
    <location>
        <begin position="121"/>
        <end position="140"/>
    </location>
</feature>
<keyword evidence="3 6" id="KW-0812">Transmembrane</keyword>
<dbReference type="Proteomes" id="UP000761534">
    <property type="component" value="Unassembled WGS sequence"/>
</dbReference>
<dbReference type="OrthoDB" id="3900342at2759"/>
<sequence>MDRQMAELREKGLIEPDIEKVEAHENRQADRLNRSLSTRQLQMMSLAGVIGTGLYLGTGQSLAEGGPASLLLGYVINGAIVYLVMLALAEMAAYMPVAGSVCTFSGRFVDPALGFAITWNYWFKCALGVATELVALQIVFEYWTDFPSWAIALIFWVFMIVLNIAHVKAFGEIEYWMSILKIATIIVFIILGIVVNCGVNQNHQYLGFKYWGIGEAPFVNKFRGFVSVFLNSAFAYSGTESVAISAGEARNPARNMPKVAKAMFYRIIFFYVLTVLIIGINIPYNYPNLSTGDTTTSPFTLVFEQAGSKVAGSFVNAVIVTSIISATNHSVYVAVRLFYTLGTDGYAPKFFAALTPQRVPWVGVVATGSVSGLCFGASFIGSGTLFAWLQHIVGVCNQICWVVIGITSIRFRKAIHVQNKDYQLNFRNWTYPWGPWIVVVIASVIVLIQGWTSFSPWNTSDFFSVYLELLVIPTMYVAWKLWFKTKIRIASEIDLETDRYISTNDDLAEMEYEDSFKGWRKAVYTLKTLFV</sequence>
<dbReference type="Gene3D" id="1.20.1740.10">
    <property type="entry name" value="Amino acid/polyamine transporter I"/>
    <property type="match status" value="1"/>
</dbReference>
<feature type="transmembrane region" description="Helical" evidence="6">
    <location>
        <begin position="264"/>
        <end position="284"/>
    </location>
</feature>
<feature type="transmembrane region" description="Helical" evidence="6">
    <location>
        <begin position="430"/>
        <end position="451"/>
    </location>
</feature>
<dbReference type="InterPro" id="IPR004841">
    <property type="entry name" value="AA-permease/SLC12A_dom"/>
</dbReference>
<dbReference type="FunFam" id="1.20.1740.10:FF:000001">
    <property type="entry name" value="Amino acid permease"/>
    <property type="match status" value="1"/>
</dbReference>
<evidence type="ECO:0000256" key="4">
    <source>
        <dbReference type="ARBA" id="ARBA00022989"/>
    </source>
</evidence>
<comment type="subcellular location">
    <subcellularLocation>
        <location evidence="1">Membrane</location>
        <topology evidence="1">Multi-pass membrane protein</topology>
    </subcellularLocation>
</comment>
<reference evidence="8" key="1">
    <citation type="journal article" date="2019" name="G3 (Bethesda)">
        <title>Genome Assemblies of Two Rare Opportunistic Yeast Pathogens: Diutina rugosa (syn. Candida rugosa) and Trichomonascus ciferrii (syn. Candida ciferrii).</title>
        <authorList>
            <person name="Mixao V."/>
            <person name="Saus E."/>
            <person name="Hansen A.P."/>
            <person name="Lass-Florl C."/>
            <person name="Gabaldon T."/>
        </authorList>
    </citation>
    <scope>NUCLEOTIDE SEQUENCE</scope>
    <source>
        <strain evidence="8">CBS 4856</strain>
    </source>
</reference>
<dbReference type="VEuPathDB" id="FungiDB:TRICI_003382"/>
<feature type="domain" description="Amino acid permease/ SLC12A" evidence="7">
    <location>
        <begin position="41"/>
        <end position="487"/>
    </location>
</feature>
<feature type="transmembrane region" description="Helical" evidence="6">
    <location>
        <begin position="463"/>
        <end position="483"/>
    </location>
</feature>
<dbReference type="PIRSF" id="PIRSF006060">
    <property type="entry name" value="AA_transporter"/>
    <property type="match status" value="1"/>
</dbReference>
<dbReference type="EMBL" id="SWFS01000248">
    <property type="protein sequence ID" value="KAA8912664.1"/>
    <property type="molecule type" value="Genomic_DNA"/>
</dbReference>
<dbReference type="GO" id="GO:0016020">
    <property type="term" value="C:membrane"/>
    <property type="evidence" value="ECO:0007669"/>
    <property type="project" value="UniProtKB-SubCell"/>
</dbReference>
<evidence type="ECO:0000313" key="9">
    <source>
        <dbReference type="Proteomes" id="UP000761534"/>
    </source>
</evidence>
<protein>
    <recommendedName>
        <fullName evidence="7">Amino acid permease/ SLC12A domain-containing protein</fullName>
    </recommendedName>
</protein>
<keyword evidence="2" id="KW-0813">Transport</keyword>
<feature type="transmembrane region" description="Helical" evidence="6">
    <location>
        <begin position="359"/>
        <end position="380"/>
    </location>
</feature>
<dbReference type="Pfam" id="PF00324">
    <property type="entry name" value="AA_permease"/>
    <property type="match status" value="1"/>
</dbReference>
<feature type="transmembrane region" description="Helical" evidence="6">
    <location>
        <begin position="386"/>
        <end position="409"/>
    </location>
</feature>
<evidence type="ECO:0000256" key="3">
    <source>
        <dbReference type="ARBA" id="ARBA00022692"/>
    </source>
</evidence>
<keyword evidence="5 6" id="KW-0472">Membrane</keyword>
<evidence type="ECO:0000259" key="7">
    <source>
        <dbReference type="Pfam" id="PF00324"/>
    </source>
</evidence>
<name>A0A642V398_9ASCO</name>
<proteinExistence type="predicted"/>
<dbReference type="InterPro" id="IPR050524">
    <property type="entry name" value="APC_YAT"/>
</dbReference>
<comment type="caution">
    <text evidence="8">The sequence shown here is derived from an EMBL/GenBank/DDBJ whole genome shotgun (WGS) entry which is preliminary data.</text>
</comment>
<keyword evidence="9" id="KW-1185">Reference proteome</keyword>